<dbReference type="Gene3D" id="2.60.40.150">
    <property type="entry name" value="C2 domain"/>
    <property type="match status" value="2"/>
</dbReference>
<keyword evidence="5" id="KW-0963">Cytoplasm</keyword>
<feature type="region of interest" description="Disordered" evidence="7">
    <location>
        <begin position="67"/>
        <end position="89"/>
    </location>
</feature>
<dbReference type="Pfam" id="PF00168">
    <property type="entry name" value="C2"/>
    <property type="match status" value="2"/>
</dbReference>
<evidence type="ECO:0000256" key="7">
    <source>
        <dbReference type="SAM" id="MobiDB-lite"/>
    </source>
</evidence>
<evidence type="ECO:0000256" key="1">
    <source>
        <dbReference type="ARBA" id="ARBA00004496"/>
    </source>
</evidence>
<dbReference type="OMA" id="TLSEEWC"/>
<name>A0A8I6TCW9_CIMLE</name>
<keyword evidence="12" id="KW-1185">Reference proteome</keyword>
<dbReference type="CTD" id="6769"/>
<keyword evidence="4" id="KW-0268">Exocytosis</keyword>
<dbReference type="Proteomes" id="UP000494040">
    <property type="component" value="Unassembled WGS sequence"/>
</dbReference>
<evidence type="ECO:0000256" key="3">
    <source>
        <dbReference type="ARBA" id="ARBA00005823"/>
    </source>
</evidence>
<feature type="compositionally biased region" description="Acidic residues" evidence="7">
    <location>
        <begin position="76"/>
        <end position="89"/>
    </location>
</feature>
<dbReference type="RefSeq" id="XP_014244940.1">
    <property type="nucleotide sequence ID" value="XM_014389454.2"/>
</dbReference>
<dbReference type="PANTHER" id="PTHR45999:SF2">
    <property type="entry name" value="PROTEIN UNC-13 HOMOLOG 4B"/>
    <property type="match status" value="1"/>
</dbReference>
<dbReference type="OrthoDB" id="67700at2759"/>
<accession>A0A8I6TCW9</accession>
<feature type="domain" description="MHD1" evidence="9">
    <location>
        <begin position="616"/>
        <end position="737"/>
    </location>
</feature>
<evidence type="ECO:0000256" key="4">
    <source>
        <dbReference type="ARBA" id="ARBA00022483"/>
    </source>
</evidence>
<evidence type="ECO:0000256" key="6">
    <source>
        <dbReference type="ARBA" id="ARBA00022753"/>
    </source>
</evidence>
<dbReference type="GO" id="GO:0005770">
    <property type="term" value="C:late endosome"/>
    <property type="evidence" value="ECO:0007669"/>
    <property type="project" value="UniProtKB-SubCell"/>
</dbReference>
<dbReference type="GO" id="GO:0006887">
    <property type="term" value="P:exocytosis"/>
    <property type="evidence" value="ECO:0007669"/>
    <property type="project" value="UniProtKB-KW"/>
</dbReference>
<dbReference type="KEGG" id="clec:106664077"/>
<comment type="subcellular location">
    <subcellularLocation>
        <location evidence="1">Cytoplasm</location>
    </subcellularLocation>
    <subcellularLocation>
        <location evidence="2">Late endosome</location>
    </subcellularLocation>
</comment>
<feature type="domain" description="MHD2" evidence="10">
    <location>
        <begin position="852"/>
        <end position="957"/>
    </location>
</feature>
<evidence type="ECO:0000259" key="9">
    <source>
        <dbReference type="PROSITE" id="PS51258"/>
    </source>
</evidence>
<evidence type="ECO:0000313" key="11">
    <source>
        <dbReference type="EnsemblMetazoa" id="XP_014244940.1"/>
    </source>
</evidence>
<evidence type="ECO:0000259" key="10">
    <source>
        <dbReference type="PROSITE" id="PS51259"/>
    </source>
</evidence>
<evidence type="ECO:0000256" key="5">
    <source>
        <dbReference type="ARBA" id="ARBA00022490"/>
    </source>
</evidence>
<dbReference type="InterPro" id="IPR014770">
    <property type="entry name" value="Munc13_1"/>
</dbReference>
<proteinExistence type="inferred from homology"/>
<evidence type="ECO:0000259" key="8">
    <source>
        <dbReference type="PROSITE" id="PS50004"/>
    </source>
</evidence>
<feature type="domain" description="C2" evidence="8">
    <location>
        <begin position="967"/>
        <end position="1096"/>
    </location>
</feature>
<dbReference type="PROSITE" id="PS50004">
    <property type="entry name" value="C2"/>
    <property type="match status" value="2"/>
</dbReference>
<dbReference type="InterPro" id="IPR014772">
    <property type="entry name" value="Munc13_dom-2"/>
</dbReference>
<dbReference type="InterPro" id="IPR000008">
    <property type="entry name" value="C2_dom"/>
</dbReference>
<evidence type="ECO:0000256" key="2">
    <source>
        <dbReference type="ARBA" id="ARBA00004603"/>
    </source>
</evidence>
<dbReference type="GO" id="GO:0099503">
    <property type="term" value="C:secretory vesicle"/>
    <property type="evidence" value="ECO:0007669"/>
    <property type="project" value="TreeGrafter"/>
</dbReference>
<evidence type="ECO:0008006" key="13">
    <source>
        <dbReference type="Google" id="ProtNLM"/>
    </source>
</evidence>
<dbReference type="EnsemblMetazoa" id="XM_014389454.2">
    <property type="protein sequence ID" value="XP_014244940.1"/>
    <property type="gene ID" value="LOC106664077"/>
</dbReference>
<dbReference type="CDD" id="cd04009">
    <property type="entry name" value="C2B_Munc13-like"/>
    <property type="match status" value="1"/>
</dbReference>
<dbReference type="PRINTS" id="PR00360">
    <property type="entry name" value="C2DOMAIN"/>
</dbReference>
<comment type="similarity">
    <text evidence="3">Belongs to the unc-13 family.</text>
</comment>
<reference evidence="11" key="1">
    <citation type="submission" date="2022-01" db="UniProtKB">
        <authorList>
            <consortium name="EnsemblMetazoa"/>
        </authorList>
    </citation>
    <scope>IDENTIFICATION</scope>
</reference>
<keyword evidence="6" id="KW-0967">Endosome</keyword>
<evidence type="ECO:0000313" key="12">
    <source>
        <dbReference type="Proteomes" id="UP000494040"/>
    </source>
</evidence>
<dbReference type="SMART" id="SM00239">
    <property type="entry name" value="C2"/>
    <property type="match status" value="2"/>
</dbReference>
<dbReference type="PANTHER" id="PTHR45999">
    <property type="entry name" value="UNC-13-4A, ISOFORM B"/>
    <property type="match status" value="1"/>
</dbReference>
<sequence>MALHSLILFMSEKLNRKKKNEVSLKKFRLKNANFIPWCKRKLSTRAEIQELDNGFFEKFGTLLNDQDDKGEKIEETTAEEEEESDKEIEEEETGAIISDVIGLNIDELYEEVLYEILHTVGCDSDYDNETLFSYLKDAFKMDEEKHAEAMRVAKEKEAPNILLNVEVIKAKDLYPKDANGLSDPFVTLYLTKNASHRYNTSVKSETLSPSWEEYFSLPAEDTSDDTLAIEVWDFDPAETVREKMSKITGVKGVKGLRKLMKEIAVTASTGKHDNEIIGFVNIPLKSIPSSGHVKWYNLEKKTSRTKSSRGAVQLKLAFSSEKNNQVAAQEHRHLMRLLVLQEMEHNKPDLETWDGTFTGPADVILRQHAAQSGLRPADERMAQWVEYIRLHVNQPLNFRLLSSIITSIVDPLHNGLYSDDEIRLFWDGTKRLLPSIFGNLRKYRKVPQAEKTVNSQLDSMLNIIAELLKLDQPDNIELFPKSVYGWIPCEKINDISFVLNEAIKQSALEWFQHLVENNKLMENSKESKLQQAIKVVQSIKTDIQKSIESLDKAFYLKLKMQYSKELFVIYDDKIAEMVEPLVIDICTSLKPIRFRGNVPDMDSTENASLAMGTSLFELYIALQRCLALGKGMLPVENSTFKLKSFHNWFHQGVVQWLDIAVFKAMQRIDKAVDLDKLIPVDSMTKHSSSSTDTLFIFYQIKIFWTQLAWPDVEGSYTFVNKIIDDICRCSVYYVDKMGNKVEKIGETESAYGKQFEVTNEWCLAINSIDHVRQSIKPFVSELGTEDIIKKLSDSNDEKSAQKCEETLLRVVENAVETVCTKIIDLLERMALKMRPSIKRFLLEGAELIYQGNNHVERLMQYLDGNLMALHENLSPDNFDRILNILWDSVYDILMEVVQDSLEKRRPPGFFDNLDNTLNILVGFFKQTENVEKNDSYIHIKQLLKLHGMGTDRLIHEYYLERLNNQRSPDSPSCGLLTVKVQFTNYILRVEILNARNLMPHDSNGSCDPYVKINLLPEEKFANVERPRTKSHKKNLFPLFDETFSIQLTREQFETPDALVHFVVKDQDFFGVSAQFVAETFIPFNDIPRTTMETSVHEMSQVHLKLTKPSSFESKSMKAIDHRQGEKLARDFIKKQKAKMLINNNNGN</sequence>
<organism evidence="11 12">
    <name type="scientific">Cimex lectularius</name>
    <name type="common">Bed bug</name>
    <name type="synonym">Acanthia lectularia</name>
    <dbReference type="NCBI Taxonomy" id="79782"/>
    <lineage>
        <taxon>Eukaryota</taxon>
        <taxon>Metazoa</taxon>
        <taxon>Ecdysozoa</taxon>
        <taxon>Arthropoda</taxon>
        <taxon>Hexapoda</taxon>
        <taxon>Insecta</taxon>
        <taxon>Pterygota</taxon>
        <taxon>Neoptera</taxon>
        <taxon>Paraneoptera</taxon>
        <taxon>Hemiptera</taxon>
        <taxon>Heteroptera</taxon>
        <taxon>Panheteroptera</taxon>
        <taxon>Cimicomorpha</taxon>
        <taxon>Cimicidae</taxon>
        <taxon>Cimex</taxon>
    </lineage>
</organism>
<dbReference type="AlphaFoldDB" id="A0A8I6TCW9"/>
<dbReference type="PROSITE" id="PS51259">
    <property type="entry name" value="MHD2"/>
    <property type="match status" value="1"/>
</dbReference>
<feature type="domain" description="C2" evidence="8">
    <location>
        <begin position="144"/>
        <end position="269"/>
    </location>
</feature>
<dbReference type="InterPro" id="IPR052095">
    <property type="entry name" value="UNC-13_domain"/>
</dbReference>
<dbReference type="SUPFAM" id="SSF49562">
    <property type="entry name" value="C2 domain (Calcium/lipid-binding domain, CaLB)"/>
    <property type="match status" value="2"/>
</dbReference>
<dbReference type="PROSITE" id="PS51258">
    <property type="entry name" value="MHD1"/>
    <property type="match status" value="1"/>
</dbReference>
<dbReference type="GeneID" id="106664077"/>
<dbReference type="InterPro" id="IPR035892">
    <property type="entry name" value="C2_domain_sf"/>
</dbReference>
<protein>
    <recommendedName>
        <fullName evidence="13">Protein unc-13 homolog 4B</fullName>
    </recommendedName>
</protein>
<dbReference type="Gene3D" id="1.10.357.50">
    <property type="match status" value="1"/>
</dbReference>